<dbReference type="Gene3D" id="3.40.80.10">
    <property type="entry name" value="Peptidoglycan recognition protein-like"/>
    <property type="match status" value="1"/>
</dbReference>
<dbReference type="InterPro" id="IPR036505">
    <property type="entry name" value="Amidase/PGRP_sf"/>
</dbReference>
<dbReference type="RefSeq" id="WP_100356751.1">
    <property type="nucleotide sequence ID" value="NZ_PENH01000002.1"/>
</dbReference>
<accession>A0A2M8TK87</accession>
<dbReference type="EMBL" id="PENH01000002">
    <property type="protein sequence ID" value="PJI24363.1"/>
    <property type="molecule type" value="Genomic_DNA"/>
</dbReference>
<comment type="caution">
    <text evidence="2">The sequence shown here is derived from an EMBL/GenBank/DDBJ whole genome shotgun (WGS) entry which is preliminary data.</text>
</comment>
<evidence type="ECO:0000313" key="2">
    <source>
        <dbReference type="EMBL" id="PJI24363.1"/>
    </source>
</evidence>
<evidence type="ECO:0000259" key="1">
    <source>
        <dbReference type="Pfam" id="PF01510"/>
    </source>
</evidence>
<dbReference type="Proteomes" id="UP000231201">
    <property type="component" value="Unassembled WGS sequence"/>
</dbReference>
<dbReference type="AlphaFoldDB" id="A0A2M8TK87"/>
<proteinExistence type="predicted"/>
<dbReference type="GO" id="GO:0008745">
    <property type="term" value="F:N-acetylmuramoyl-L-alanine amidase activity"/>
    <property type="evidence" value="ECO:0007669"/>
    <property type="project" value="InterPro"/>
</dbReference>
<evidence type="ECO:0000313" key="3">
    <source>
        <dbReference type="Proteomes" id="UP000231201"/>
    </source>
</evidence>
<name>A0A2M8TK87_PREIN</name>
<feature type="domain" description="N-acetylmuramoyl-L-alanine amidase" evidence="1">
    <location>
        <begin position="3"/>
        <end position="141"/>
    </location>
</feature>
<dbReference type="InterPro" id="IPR002502">
    <property type="entry name" value="Amidase_domain"/>
</dbReference>
<organism evidence="2 3">
    <name type="scientific">Prevotella intermedia</name>
    <dbReference type="NCBI Taxonomy" id="28131"/>
    <lineage>
        <taxon>Bacteria</taxon>
        <taxon>Pseudomonadati</taxon>
        <taxon>Bacteroidota</taxon>
        <taxon>Bacteroidia</taxon>
        <taxon>Bacteroidales</taxon>
        <taxon>Prevotellaceae</taxon>
        <taxon>Prevotella</taxon>
    </lineage>
</organism>
<protein>
    <submittedName>
        <fullName evidence="2">Lysozyme</fullName>
    </submittedName>
</protein>
<reference evidence="2 3" key="1">
    <citation type="submission" date="2017-11" db="EMBL/GenBank/DDBJ databases">
        <title>Genome sequencing of Prevotella intermedia KCOM 2833.</title>
        <authorList>
            <person name="Kook J.-K."/>
            <person name="Park S.-N."/>
            <person name="Lim Y.K."/>
        </authorList>
    </citation>
    <scope>NUCLEOTIDE SEQUENCE [LARGE SCALE GENOMIC DNA]</scope>
    <source>
        <strain evidence="2 3">KCOM 2833</strain>
    </source>
</reference>
<dbReference type="CDD" id="cd06583">
    <property type="entry name" value="PGRP"/>
    <property type="match status" value="1"/>
</dbReference>
<gene>
    <name evidence="2" type="ORF">CTM59_09590</name>
</gene>
<dbReference type="SUPFAM" id="SSF55846">
    <property type="entry name" value="N-acetylmuramoyl-L-alanine amidase-like"/>
    <property type="match status" value="1"/>
</dbReference>
<sequence>MSYPMKFLVIHCTATPDGREVTSDEIRAWHTNAKSKGGRGWKQVGYTDMIHLDGRIERLVANNEDANVDPWEVTNGAAGYNSVSRHIVYVGGCDKAMNPKDTRTAAQRESLKRYVQEFHRRFPQIRIVGHHQLNSGKTCPSFDVPTWLHQIGIRQV</sequence>
<dbReference type="Pfam" id="PF01510">
    <property type="entry name" value="Amidase_2"/>
    <property type="match status" value="1"/>
</dbReference>
<dbReference type="GO" id="GO:0009253">
    <property type="term" value="P:peptidoglycan catabolic process"/>
    <property type="evidence" value="ECO:0007669"/>
    <property type="project" value="InterPro"/>
</dbReference>